<dbReference type="OrthoDB" id="624345at2759"/>
<dbReference type="Proteomes" id="UP000515160">
    <property type="component" value="Chromosome 2R"/>
</dbReference>
<dbReference type="GeneID" id="117576710"/>
<protein>
    <submittedName>
        <fullName evidence="3">Kelch-like protein 40</fullName>
    </submittedName>
</protein>
<evidence type="ECO:0000313" key="2">
    <source>
        <dbReference type="Proteomes" id="UP000515160"/>
    </source>
</evidence>
<accession>A0A6P8Y2G0</accession>
<dbReference type="InterPro" id="IPR000210">
    <property type="entry name" value="BTB/POZ_dom"/>
</dbReference>
<evidence type="ECO:0000313" key="3">
    <source>
        <dbReference type="RefSeq" id="XP_034117620.1"/>
    </source>
</evidence>
<dbReference type="PROSITE" id="PS50097">
    <property type="entry name" value="BTB"/>
    <property type="match status" value="1"/>
</dbReference>
<dbReference type="AlphaFoldDB" id="A0A6P8Y2G0"/>
<dbReference type="CDD" id="cd18186">
    <property type="entry name" value="BTB_POZ_ZBTB_KLHL-like"/>
    <property type="match status" value="1"/>
</dbReference>
<name>A0A6P8Y2G0_DROAB</name>
<keyword evidence="2" id="KW-1185">Reference proteome</keyword>
<evidence type="ECO:0000259" key="1">
    <source>
        <dbReference type="PROSITE" id="PS50097"/>
    </source>
</evidence>
<dbReference type="Gene3D" id="3.30.710.10">
    <property type="entry name" value="Potassium Channel Kv1.1, Chain A"/>
    <property type="match status" value="1"/>
</dbReference>
<dbReference type="Pfam" id="PF00651">
    <property type="entry name" value="BTB"/>
    <property type="match status" value="1"/>
</dbReference>
<feature type="domain" description="BTB" evidence="1">
    <location>
        <begin position="17"/>
        <end position="89"/>
    </location>
</feature>
<organism evidence="2 3">
    <name type="scientific">Drosophila albomicans</name>
    <name type="common">Fruit fly</name>
    <dbReference type="NCBI Taxonomy" id="7291"/>
    <lineage>
        <taxon>Eukaryota</taxon>
        <taxon>Metazoa</taxon>
        <taxon>Ecdysozoa</taxon>
        <taxon>Arthropoda</taxon>
        <taxon>Hexapoda</taxon>
        <taxon>Insecta</taxon>
        <taxon>Pterygota</taxon>
        <taxon>Neoptera</taxon>
        <taxon>Endopterygota</taxon>
        <taxon>Diptera</taxon>
        <taxon>Brachycera</taxon>
        <taxon>Muscomorpha</taxon>
        <taxon>Ephydroidea</taxon>
        <taxon>Drosophilidae</taxon>
        <taxon>Drosophila</taxon>
    </lineage>
</organism>
<proteinExistence type="predicted"/>
<reference evidence="3" key="1">
    <citation type="submission" date="2025-08" db="UniProtKB">
        <authorList>
            <consortium name="RefSeq"/>
        </authorList>
    </citation>
    <scope>IDENTIFICATION</scope>
    <source>
        <strain evidence="3">15112-1751.03</strain>
        <tissue evidence="3">Whole Adult</tissue>
    </source>
</reference>
<sequence length="286" mass="32355">MYCKLRRLDLLRKGQLSDCELHVAYVDSCKKSCSRQFRCHKQMLASASTEFERLINDPEFERNQRVILVEDASPDAYEALLLYIYTYEIYSAITVEMCCELIHLATKYNIPDFIDSYITKLADQNWPIGTVLKIFQLANEFNRPSIMELVGKKIAPVATQLLNDNSFLRLSLPQLKALMLILKSLGSIPDKQLLCALKKYQKCNNLHYSNMACFQEFVGVVNIFGQMLFEADGTLSLVDKEAPPFEEVTDGVRAPPPSTVASQSASVFNAEVTAELEDENAEQKSP</sequence>
<dbReference type="InterPro" id="IPR011333">
    <property type="entry name" value="SKP1/BTB/POZ_sf"/>
</dbReference>
<dbReference type="RefSeq" id="XP_034117620.1">
    <property type="nucleotide sequence ID" value="XM_034261729.2"/>
</dbReference>
<gene>
    <name evidence="3" type="primary">LOC117576710</name>
</gene>
<dbReference type="SMART" id="SM00225">
    <property type="entry name" value="BTB"/>
    <property type="match status" value="1"/>
</dbReference>
<dbReference type="SUPFAM" id="SSF54695">
    <property type="entry name" value="POZ domain"/>
    <property type="match status" value="1"/>
</dbReference>
<dbReference type="PANTHER" id="PTHR24413">
    <property type="entry name" value="SPECKLE-TYPE POZ PROTEIN"/>
    <property type="match status" value="1"/>
</dbReference>